<feature type="region of interest" description="Disordered" evidence="2">
    <location>
        <begin position="20"/>
        <end position="65"/>
    </location>
</feature>
<keyword evidence="1" id="KW-0175">Coiled coil</keyword>
<dbReference type="InterPro" id="IPR029236">
    <property type="entry name" value="DUF4618"/>
</dbReference>
<dbReference type="PANTHER" id="PTHR28574">
    <property type="entry name" value="RIKEN CDNA 6820408C15"/>
    <property type="match status" value="1"/>
</dbReference>
<evidence type="ECO:0000256" key="1">
    <source>
        <dbReference type="SAM" id="Coils"/>
    </source>
</evidence>
<keyword evidence="3" id="KW-1185">Reference proteome</keyword>
<feature type="coiled-coil region" evidence="1">
    <location>
        <begin position="257"/>
        <end position="291"/>
    </location>
</feature>
<feature type="coiled-coil region" evidence="1">
    <location>
        <begin position="70"/>
        <end position="97"/>
    </location>
</feature>
<feature type="coiled-coil region" evidence="1">
    <location>
        <begin position="138"/>
        <end position="211"/>
    </location>
</feature>
<evidence type="ECO:0000313" key="4">
    <source>
        <dbReference type="RefSeq" id="XP_030634181.1"/>
    </source>
</evidence>
<name>A0A6J2VSJ6_CHACN</name>
<dbReference type="RefSeq" id="XP_030634181.1">
    <property type="nucleotide sequence ID" value="XM_030778321.1"/>
</dbReference>
<dbReference type="OrthoDB" id="10003267at2759"/>
<reference evidence="4" key="1">
    <citation type="submission" date="2025-08" db="UniProtKB">
        <authorList>
            <consortium name="RefSeq"/>
        </authorList>
    </citation>
    <scope>IDENTIFICATION</scope>
</reference>
<protein>
    <submittedName>
        <fullName evidence="4">Uncharacterized protein C20orf96</fullName>
    </submittedName>
</protein>
<dbReference type="GeneID" id="115815363"/>
<evidence type="ECO:0000313" key="3">
    <source>
        <dbReference type="Proteomes" id="UP000504632"/>
    </source>
</evidence>
<dbReference type="Pfam" id="PF15397">
    <property type="entry name" value="DUF4618"/>
    <property type="match status" value="1"/>
</dbReference>
<gene>
    <name evidence="4" type="primary">LOC115815363</name>
</gene>
<dbReference type="Proteomes" id="UP000504632">
    <property type="component" value="Chromosome 6"/>
</dbReference>
<accession>A0A6J2VSJ6</accession>
<evidence type="ECO:0000256" key="2">
    <source>
        <dbReference type="SAM" id="MobiDB-lite"/>
    </source>
</evidence>
<organism evidence="3 4">
    <name type="scientific">Chanos chanos</name>
    <name type="common">Milkfish</name>
    <name type="synonym">Mugil chanos</name>
    <dbReference type="NCBI Taxonomy" id="29144"/>
    <lineage>
        <taxon>Eukaryota</taxon>
        <taxon>Metazoa</taxon>
        <taxon>Chordata</taxon>
        <taxon>Craniata</taxon>
        <taxon>Vertebrata</taxon>
        <taxon>Euteleostomi</taxon>
        <taxon>Actinopterygii</taxon>
        <taxon>Neopterygii</taxon>
        <taxon>Teleostei</taxon>
        <taxon>Ostariophysi</taxon>
        <taxon>Gonorynchiformes</taxon>
        <taxon>Chanidae</taxon>
        <taxon>Chanos</taxon>
    </lineage>
</organism>
<dbReference type="InParanoid" id="A0A6J2VSJ6"/>
<dbReference type="AlphaFoldDB" id="A0A6J2VSJ6"/>
<dbReference type="PANTHER" id="PTHR28574:SF1">
    <property type="entry name" value="RIKEN CDNA 6820408C15 GENE"/>
    <property type="match status" value="1"/>
</dbReference>
<proteinExistence type="predicted"/>
<sequence>MNGLPDYVAHSLREDFKTSDYSEWERHRRSKVSKQTKREPVPWASAPPYRRVDPNSSCEPTTEQEDTVLIKSGRQNVEDLKKRCAFLQEMNLLLAREIQEIDRTSASESRKCLIQHEKLGSSFTAFNRWNSYEISQAEAELKDKAETAEREIDGLRKQLRYLKLELSNAQAELHTLKTYKDKEYPVKALKIADMKREVDKLKQTQQDECEEVNLVCQREMVNLEKHFEEKQREVLSAIAKQSLSGIPPFVKRTASHNHTMKREIEMHKKEIKELEERNRVLYREVQELKLLRTNIQKEIFQDVFPKADKCTPDMDITLSIPQREWLPI</sequence>